<dbReference type="EMBL" id="JAAAWP010000002">
    <property type="protein sequence ID" value="NDW20581.1"/>
    <property type="molecule type" value="Genomic_DNA"/>
</dbReference>
<dbReference type="AlphaFoldDB" id="A0A6L9MRS6"/>
<gene>
    <name evidence="1" type="ORF">GTW09_03480</name>
</gene>
<reference evidence="1 2" key="1">
    <citation type="submission" date="2020-01" db="EMBL/GenBank/DDBJ databases">
        <title>Genomes of bacteria type strains.</title>
        <authorList>
            <person name="Chen J."/>
            <person name="Zhu S."/>
            <person name="Yang J."/>
        </authorList>
    </citation>
    <scope>NUCLEOTIDE SEQUENCE [LARGE SCALE GENOMIC DNA]</scope>
    <source>
        <strain evidence="1 2">LMG 22958</strain>
    </source>
</reference>
<dbReference type="RefSeq" id="WP_163110132.1">
    <property type="nucleotide sequence ID" value="NZ_JAAAWP010000002.1"/>
</dbReference>
<evidence type="ECO:0000313" key="1">
    <source>
        <dbReference type="EMBL" id="NDW20581.1"/>
    </source>
</evidence>
<organism evidence="1 2">
    <name type="scientific">Alteromonas hispanica</name>
    <dbReference type="NCBI Taxonomy" id="315421"/>
    <lineage>
        <taxon>Bacteria</taxon>
        <taxon>Pseudomonadati</taxon>
        <taxon>Pseudomonadota</taxon>
        <taxon>Gammaproteobacteria</taxon>
        <taxon>Alteromonadales</taxon>
        <taxon>Alteromonadaceae</taxon>
        <taxon>Alteromonas/Salinimonas group</taxon>
        <taxon>Alteromonas</taxon>
    </lineage>
</organism>
<accession>A0A6L9MRS6</accession>
<comment type="caution">
    <text evidence="1">The sequence shown here is derived from an EMBL/GenBank/DDBJ whole genome shotgun (WGS) entry which is preliminary data.</text>
</comment>
<protein>
    <recommendedName>
        <fullName evidence="3">PAS domain-containing protein</fullName>
    </recommendedName>
</protein>
<dbReference type="Proteomes" id="UP000478837">
    <property type="component" value="Unassembled WGS sequence"/>
</dbReference>
<proteinExistence type="predicted"/>
<dbReference type="Gene3D" id="3.30.450.20">
    <property type="entry name" value="PAS domain"/>
    <property type="match status" value="1"/>
</dbReference>
<name>A0A6L9MRS6_9ALTE</name>
<keyword evidence="2" id="KW-1185">Reference proteome</keyword>
<sequence>MNEEQLLEFLYIAPVALIKFDEGGNVKMANPRVAQLFNRYAPGGYFANFFQFLDDELPDLKEAIASYGAEHGQVMENQRYCMKAPASDDGIASDELWMDVTVVRQDKDEFIASLNNVTNQVKIESEKFIAEQKLSRVFESVKQHVIFTMTSSGVIDSWNTTGETYIAKRDGAIGKVLSQLFPLSIAKNAELLSQTLEAGEIAEPISFKDLENNTHDARLCISTIRDQRGAHRGFSVVLTFGAQPH</sequence>
<evidence type="ECO:0008006" key="3">
    <source>
        <dbReference type="Google" id="ProtNLM"/>
    </source>
</evidence>
<evidence type="ECO:0000313" key="2">
    <source>
        <dbReference type="Proteomes" id="UP000478837"/>
    </source>
</evidence>